<comment type="caution">
    <text evidence="1">The sequence shown here is derived from an EMBL/GenBank/DDBJ whole genome shotgun (WGS) entry which is preliminary data.</text>
</comment>
<accession>A0ABV5P934</accession>
<keyword evidence="2" id="KW-1185">Reference proteome</keyword>
<dbReference type="Proteomes" id="UP001589718">
    <property type="component" value="Unassembled WGS sequence"/>
</dbReference>
<dbReference type="InterPro" id="IPR050155">
    <property type="entry name" value="HAD-like_hydrolase_sf"/>
</dbReference>
<dbReference type="GO" id="GO:0016787">
    <property type="term" value="F:hydrolase activity"/>
    <property type="evidence" value="ECO:0007669"/>
    <property type="project" value="UniProtKB-KW"/>
</dbReference>
<evidence type="ECO:0000313" key="1">
    <source>
        <dbReference type="EMBL" id="MFB9519702.1"/>
    </source>
</evidence>
<protein>
    <submittedName>
        <fullName evidence="1">HAD family hydrolase</fullName>
        <ecNumber evidence="1">3.-.-.-</ecNumber>
    </submittedName>
</protein>
<name>A0ABV5P934_STRCM</name>
<sequence length="244" mass="26083">MASETTDLEQAAPVIERAAQAITGATCVLFDFDGPICGLFAEHRAHDIADRLIAWLARRGLAVRMPQEDRQDPHAVLRAIGDSHPDSGLVRELEAALTDEELRAARTAAPTPHVDDLIREWSARGTPLAIATNNSPRAAHAYLSQRGLAPCFDRHVYGRTADLDRLKPDPDCLNRALRALDADPAKSLMIGDTPSDLEAAGRAGVAFLGYAKDARRVTRLREAGAEAVVGSLGEVLELIGGSAG</sequence>
<evidence type="ECO:0000313" key="2">
    <source>
        <dbReference type="Proteomes" id="UP001589718"/>
    </source>
</evidence>
<dbReference type="InterPro" id="IPR023214">
    <property type="entry name" value="HAD_sf"/>
</dbReference>
<dbReference type="EC" id="3.-.-.-" evidence="1"/>
<dbReference type="NCBIfam" id="TIGR01509">
    <property type="entry name" value="HAD-SF-IA-v3"/>
    <property type="match status" value="1"/>
</dbReference>
<keyword evidence="1" id="KW-0378">Hydrolase</keyword>
<dbReference type="PANTHER" id="PTHR43434:SF1">
    <property type="entry name" value="PHOSPHOGLYCOLATE PHOSPHATASE"/>
    <property type="match status" value="1"/>
</dbReference>
<reference evidence="1 2" key="1">
    <citation type="submission" date="2024-09" db="EMBL/GenBank/DDBJ databases">
        <authorList>
            <person name="Sun Q."/>
            <person name="Mori K."/>
        </authorList>
    </citation>
    <scope>NUCLEOTIDE SEQUENCE [LARGE SCALE GENOMIC DNA]</scope>
    <source>
        <strain evidence="1 2">JCM 4362</strain>
    </source>
</reference>
<dbReference type="PANTHER" id="PTHR43434">
    <property type="entry name" value="PHOSPHOGLYCOLATE PHOSPHATASE"/>
    <property type="match status" value="1"/>
</dbReference>
<dbReference type="EMBL" id="JBHMCR010000004">
    <property type="protein sequence ID" value="MFB9519702.1"/>
    <property type="molecule type" value="Genomic_DNA"/>
</dbReference>
<dbReference type="RefSeq" id="WP_345221369.1">
    <property type="nucleotide sequence ID" value="NZ_BAAAXE010000013.1"/>
</dbReference>
<organism evidence="1 2">
    <name type="scientific">Streptomyces cremeus</name>
    <dbReference type="NCBI Taxonomy" id="66881"/>
    <lineage>
        <taxon>Bacteria</taxon>
        <taxon>Bacillati</taxon>
        <taxon>Actinomycetota</taxon>
        <taxon>Actinomycetes</taxon>
        <taxon>Kitasatosporales</taxon>
        <taxon>Streptomycetaceae</taxon>
        <taxon>Streptomyces</taxon>
    </lineage>
</organism>
<dbReference type="NCBIfam" id="TIGR01549">
    <property type="entry name" value="HAD-SF-IA-v1"/>
    <property type="match status" value="1"/>
</dbReference>
<gene>
    <name evidence="1" type="ORF">ACFFTU_07075</name>
</gene>
<dbReference type="InterPro" id="IPR036412">
    <property type="entry name" value="HAD-like_sf"/>
</dbReference>
<dbReference type="Pfam" id="PF00702">
    <property type="entry name" value="Hydrolase"/>
    <property type="match status" value="1"/>
</dbReference>
<dbReference type="Gene3D" id="3.40.50.1000">
    <property type="entry name" value="HAD superfamily/HAD-like"/>
    <property type="match status" value="1"/>
</dbReference>
<dbReference type="InterPro" id="IPR006439">
    <property type="entry name" value="HAD-SF_hydro_IA"/>
</dbReference>
<proteinExistence type="predicted"/>
<dbReference type="SUPFAM" id="SSF56784">
    <property type="entry name" value="HAD-like"/>
    <property type="match status" value="1"/>
</dbReference>